<dbReference type="InterPro" id="IPR001679">
    <property type="entry name" value="DNA_ligase"/>
</dbReference>
<evidence type="ECO:0000256" key="7">
    <source>
        <dbReference type="ARBA" id="ARBA00022763"/>
    </source>
</evidence>
<dbReference type="Gene3D" id="3.40.50.10190">
    <property type="entry name" value="BRCT domain"/>
    <property type="match status" value="1"/>
</dbReference>
<dbReference type="Pfam" id="PF00533">
    <property type="entry name" value="BRCT"/>
    <property type="match status" value="1"/>
</dbReference>
<evidence type="ECO:0000259" key="15">
    <source>
        <dbReference type="PROSITE" id="PS50172"/>
    </source>
</evidence>
<keyword evidence="11 14" id="KW-0234">DNA repair</keyword>
<accession>A0A916NPM4</accession>
<dbReference type="GO" id="GO:0046872">
    <property type="term" value="F:metal ion binding"/>
    <property type="evidence" value="ECO:0007669"/>
    <property type="project" value="UniProtKB-KW"/>
</dbReference>
<dbReference type="InterPro" id="IPR003583">
    <property type="entry name" value="Hlx-hairpin-Hlx_DNA-bd_motif"/>
</dbReference>
<feature type="binding site" evidence="14">
    <location>
        <position position="405"/>
    </location>
    <ligand>
        <name>Zn(2+)</name>
        <dbReference type="ChEBI" id="CHEBI:29105"/>
    </ligand>
</feature>
<keyword evidence="4 14" id="KW-0436">Ligase</keyword>
<dbReference type="NCBIfam" id="NF005932">
    <property type="entry name" value="PRK07956.1"/>
    <property type="match status" value="1"/>
</dbReference>
<dbReference type="FunFam" id="1.10.150.20:FF:000007">
    <property type="entry name" value="DNA ligase"/>
    <property type="match status" value="1"/>
</dbReference>
<feature type="binding site" evidence="14">
    <location>
        <position position="423"/>
    </location>
    <ligand>
        <name>Zn(2+)</name>
        <dbReference type="ChEBI" id="CHEBI:29105"/>
    </ligand>
</feature>
<dbReference type="Pfam" id="PF14520">
    <property type="entry name" value="HHH_5"/>
    <property type="match status" value="1"/>
</dbReference>
<evidence type="ECO:0000256" key="11">
    <source>
        <dbReference type="ARBA" id="ARBA00023204"/>
    </source>
</evidence>
<dbReference type="InterPro" id="IPR010994">
    <property type="entry name" value="RuvA_2-like"/>
</dbReference>
<dbReference type="Gene3D" id="3.30.470.30">
    <property type="entry name" value="DNA ligase/mRNA capping enzyme"/>
    <property type="match status" value="1"/>
</dbReference>
<gene>
    <name evidence="14 16" type="primary">ligA</name>
    <name evidence="16" type="ORF">CRYO30217_00278</name>
</gene>
<dbReference type="SUPFAM" id="SSF52113">
    <property type="entry name" value="BRCT domain"/>
    <property type="match status" value="1"/>
</dbReference>
<dbReference type="CDD" id="cd00114">
    <property type="entry name" value="LIGANc"/>
    <property type="match status" value="1"/>
</dbReference>
<dbReference type="PANTHER" id="PTHR23389:SF9">
    <property type="entry name" value="DNA LIGASE"/>
    <property type="match status" value="1"/>
</dbReference>
<dbReference type="InterPro" id="IPR012340">
    <property type="entry name" value="NA-bd_OB-fold"/>
</dbReference>
<dbReference type="Gene3D" id="1.10.150.20">
    <property type="entry name" value="5' to 3' exonuclease, C-terminal subdomain"/>
    <property type="match status" value="2"/>
</dbReference>
<evidence type="ECO:0000256" key="5">
    <source>
        <dbReference type="ARBA" id="ARBA00022705"/>
    </source>
</evidence>
<evidence type="ECO:0000256" key="9">
    <source>
        <dbReference type="ARBA" id="ARBA00022842"/>
    </source>
</evidence>
<dbReference type="Pfam" id="PF03120">
    <property type="entry name" value="OB_DNA_ligase"/>
    <property type="match status" value="1"/>
</dbReference>
<dbReference type="Pfam" id="PF03119">
    <property type="entry name" value="DNA_ligase_ZBD"/>
    <property type="match status" value="1"/>
</dbReference>
<dbReference type="PANTHER" id="PTHR23389">
    <property type="entry name" value="CHROMOSOME TRANSMISSION FIDELITY FACTOR 18"/>
    <property type="match status" value="1"/>
</dbReference>
<feature type="binding site" evidence="14">
    <location>
        <position position="311"/>
    </location>
    <ligand>
        <name>NAD(+)</name>
        <dbReference type="ChEBI" id="CHEBI:57540"/>
    </ligand>
</feature>
<dbReference type="Pfam" id="PF12826">
    <property type="entry name" value="HHH_2"/>
    <property type="match status" value="1"/>
</dbReference>
<evidence type="ECO:0000256" key="14">
    <source>
        <dbReference type="HAMAP-Rule" id="MF_01588"/>
    </source>
</evidence>
<comment type="cofactor">
    <cofactor evidence="14">
        <name>Mg(2+)</name>
        <dbReference type="ChEBI" id="CHEBI:18420"/>
    </cofactor>
    <cofactor evidence="14">
        <name>Mn(2+)</name>
        <dbReference type="ChEBI" id="CHEBI:29035"/>
    </cofactor>
</comment>
<keyword evidence="14" id="KW-0464">Manganese</keyword>
<dbReference type="KEGG" id="ptan:CRYO30217_00278"/>
<dbReference type="InterPro" id="IPR004150">
    <property type="entry name" value="NAD_DNA_ligase_OB"/>
</dbReference>
<evidence type="ECO:0000256" key="3">
    <source>
        <dbReference type="ARBA" id="ARBA00013308"/>
    </source>
</evidence>
<dbReference type="EC" id="6.5.1.2" evidence="2 14"/>
<dbReference type="Pfam" id="PF01653">
    <property type="entry name" value="DNA_ligase_aden"/>
    <property type="match status" value="1"/>
</dbReference>
<dbReference type="Gene3D" id="6.20.10.30">
    <property type="match status" value="1"/>
</dbReference>
<keyword evidence="5 14" id="KW-0235">DNA replication</keyword>
<dbReference type="FunFam" id="1.10.150.20:FF:000006">
    <property type="entry name" value="DNA ligase"/>
    <property type="match status" value="1"/>
</dbReference>
<evidence type="ECO:0000256" key="12">
    <source>
        <dbReference type="ARBA" id="ARBA00034005"/>
    </source>
</evidence>
<dbReference type="PROSITE" id="PS01056">
    <property type="entry name" value="DNA_LIGASE_N2"/>
    <property type="match status" value="1"/>
</dbReference>
<dbReference type="PIRSF" id="PIRSF001604">
    <property type="entry name" value="LigA"/>
    <property type="match status" value="1"/>
</dbReference>
<keyword evidence="10 14" id="KW-0520">NAD</keyword>
<evidence type="ECO:0000313" key="17">
    <source>
        <dbReference type="Proteomes" id="UP000683507"/>
    </source>
</evidence>
<dbReference type="GO" id="GO:0006281">
    <property type="term" value="P:DNA repair"/>
    <property type="evidence" value="ECO:0007669"/>
    <property type="project" value="UniProtKB-KW"/>
</dbReference>
<dbReference type="SUPFAM" id="SSF47781">
    <property type="entry name" value="RuvA domain 2-like"/>
    <property type="match status" value="1"/>
</dbReference>
<dbReference type="GO" id="GO:0003677">
    <property type="term" value="F:DNA binding"/>
    <property type="evidence" value="ECO:0007669"/>
    <property type="project" value="InterPro"/>
</dbReference>
<dbReference type="SMART" id="SM00278">
    <property type="entry name" value="HhH1"/>
    <property type="match status" value="4"/>
</dbReference>
<evidence type="ECO:0000256" key="10">
    <source>
        <dbReference type="ARBA" id="ARBA00023027"/>
    </source>
</evidence>
<keyword evidence="17" id="KW-1185">Reference proteome</keyword>
<dbReference type="InterPro" id="IPR033136">
    <property type="entry name" value="DNA_ligase_CS"/>
</dbReference>
<feature type="binding site" evidence="14">
    <location>
        <position position="109"/>
    </location>
    <ligand>
        <name>NAD(+)</name>
        <dbReference type="ChEBI" id="CHEBI:57540"/>
    </ligand>
</feature>
<dbReference type="Proteomes" id="UP000683507">
    <property type="component" value="Chromosome"/>
</dbReference>
<comment type="catalytic activity">
    <reaction evidence="12 14">
        <text>NAD(+) + (deoxyribonucleotide)n-3'-hydroxyl + 5'-phospho-(deoxyribonucleotide)m = (deoxyribonucleotide)n+m + AMP + beta-nicotinamide D-nucleotide.</text>
        <dbReference type="EC" id="6.5.1.2"/>
    </reaction>
</comment>
<dbReference type="InterPro" id="IPR013840">
    <property type="entry name" value="DNAligase_N"/>
</dbReference>
<evidence type="ECO:0000256" key="6">
    <source>
        <dbReference type="ARBA" id="ARBA00022723"/>
    </source>
</evidence>
<feature type="domain" description="BRCT" evidence="15">
    <location>
        <begin position="588"/>
        <end position="664"/>
    </location>
</feature>
<dbReference type="InterPro" id="IPR041663">
    <property type="entry name" value="DisA/LigA_HHH"/>
</dbReference>
<keyword evidence="7 14" id="KW-0227">DNA damage</keyword>
<keyword evidence="8 14" id="KW-0862">Zinc</keyword>
<reference evidence="16" key="1">
    <citation type="submission" date="2021-04" db="EMBL/GenBank/DDBJ databases">
        <authorList>
            <person name="Rodrigo-Torres L."/>
            <person name="Arahal R. D."/>
            <person name="Lucena T."/>
        </authorList>
    </citation>
    <scope>NUCLEOTIDE SEQUENCE</scope>
    <source>
        <strain evidence="16">AS29M-1</strain>
    </source>
</reference>
<dbReference type="InterPro" id="IPR013839">
    <property type="entry name" value="DNAligase_adenylation"/>
</dbReference>
<dbReference type="NCBIfam" id="TIGR00575">
    <property type="entry name" value="dnlj"/>
    <property type="match status" value="1"/>
</dbReference>
<name>A0A916NPM4_9FLAO</name>
<organism evidence="16 17">
    <name type="scientific">Parvicella tangerina</name>
    <dbReference type="NCBI Taxonomy" id="2829795"/>
    <lineage>
        <taxon>Bacteria</taxon>
        <taxon>Pseudomonadati</taxon>
        <taxon>Bacteroidota</taxon>
        <taxon>Flavobacteriia</taxon>
        <taxon>Flavobacteriales</taxon>
        <taxon>Parvicellaceae</taxon>
        <taxon>Parvicella</taxon>
    </lineage>
</organism>
<keyword evidence="6 14" id="KW-0479">Metal-binding</keyword>
<dbReference type="HAMAP" id="MF_01588">
    <property type="entry name" value="DNA_ligase_A"/>
    <property type="match status" value="1"/>
</dbReference>
<dbReference type="InterPro" id="IPR004149">
    <property type="entry name" value="Znf_DNAligase_C4"/>
</dbReference>
<dbReference type="SUPFAM" id="SSF56091">
    <property type="entry name" value="DNA ligase/mRNA capping enzyme, catalytic domain"/>
    <property type="match status" value="1"/>
</dbReference>
<sequence length="687" mass="76460">MSKERIAELTDKLNQWNHEYYVLSNPSVSDYDFDMALEELQKLEEQFPEFADPNSPTKRVGGDITENFKKVKHRFPMLSLSNSYSREEIEEFVERIDRSIGGDIEFVCELKYDGVAISLTYEEGVLVRAVTRGDGTEGEEVTANVRTIRTVPLKLHGEFPAFFEIRGEIVFPLEAFNQLNLEREEAGEPTFANPRNTASGTIKMQDSSIVASRGLDCYLYHVYAEENVGKGHLESILEAESWGFKVPQVTDKYIAKASTMDEVMAFIDHWDQHRSQLPFEIDGIVIKVNDFSIQEELGFTAKSPRWAIAYKFKAERVLTELQSITYQVGRTGAITPVANLAPVQLAGTTVKRASLHNADQIEKLDLRVGDMVYVEKGGEIIPKVVGVNLDQRPTSAVPVAYPTTCPECGTGLIRKEGEAQHYCPNDAGCAPQLKGKIEHFIGRKMMNIDGLGSETVEQLFDAGLIKNVADLYDLTKEQVLPLERMAEKSATKLINGIEASKKVPFEKVLFALGIRYVGETVAKKLAKHFESLENIQNATFEELVAVDEIGDKIAESIEEYFSKEENIKLLERLKAAGLTFEIGEQAQASGDALEGKTLVVSGVFTRSRDEMKALIEQYGGKVGSSISSKTDYLIRGEKMGPSKLQKAEKLGVPMISEEEFMELLGGEVQEHIEGQSNIKGSSQGTLF</sequence>
<dbReference type="AlphaFoldDB" id="A0A916NPM4"/>
<dbReference type="GO" id="GO:0003911">
    <property type="term" value="F:DNA ligase (NAD+) activity"/>
    <property type="evidence" value="ECO:0007669"/>
    <property type="project" value="UniProtKB-UniRule"/>
</dbReference>
<comment type="similarity">
    <text evidence="13 14">Belongs to the NAD-dependent DNA ligase family. LigA subfamily.</text>
</comment>
<evidence type="ECO:0000256" key="2">
    <source>
        <dbReference type="ARBA" id="ARBA00012722"/>
    </source>
</evidence>
<feature type="binding site" evidence="14">
    <location>
        <position position="132"/>
    </location>
    <ligand>
        <name>NAD(+)</name>
        <dbReference type="ChEBI" id="CHEBI:57540"/>
    </ligand>
</feature>
<dbReference type="EMBL" id="OU015584">
    <property type="protein sequence ID" value="CAG5077053.1"/>
    <property type="molecule type" value="Genomic_DNA"/>
</dbReference>
<feature type="binding site" evidence="14">
    <location>
        <position position="287"/>
    </location>
    <ligand>
        <name>NAD(+)</name>
        <dbReference type="ChEBI" id="CHEBI:57540"/>
    </ligand>
</feature>
<dbReference type="FunFam" id="3.30.470.30:FF:000001">
    <property type="entry name" value="DNA ligase"/>
    <property type="match status" value="1"/>
</dbReference>
<evidence type="ECO:0000256" key="8">
    <source>
        <dbReference type="ARBA" id="ARBA00022833"/>
    </source>
</evidence>
<keyword evidence="9 14" id="KW-0460">Magnesium</keyword>
<evidence type="ECO:0000313" key="16">
    <source>
        <dbReference type="EMBL" id="CAG5077053.1"/>
    </source>
</evidence>
<evidence type="ECO:0000256" key="1">
    <source>
        <dbReference type="ARBA" id="ARBA00004067"/>
    </source>
</evidence>
<dbReference type="SMART" id="SM00292">
    <property type="entry name" value="BRCT"/>
    <property type="match status" value="1"/>
</dbReference>
<feature type="binding site" evidence="14">
    <location>
        <begin position="79"/>
        <end position="80"/>
    </location>
    <ligand>
        <name>NAD(+)</name>
        <dbReference type="ChEBI" id="CHEBI:57540"/>
    </ligand>
</feature>
<comment type="function">
    <text evidence="1 14">DNA ligase that catalyzes the formation of phosphodiester linkages between 5'-phosphoryl and 3'-hydroxyl groups in double-stranded DNA using NAD as a coenzyme and as the energy source for the reaction. It is essential for DNA replication and repair of damaged DNA.</text>
</comment>
<feature type="binding site" evidence="14">
    <location>
        <position position="408"/>
    </location>
    <ligand>
        <name>Zn(2+)</name>
        <dbReference type="ChEBI" id="CHEBI:29105"/>
    </ligand>
</feature>
<dbReference type="InterPro" id="IPR001357">
    <property type="entry name" value="BRCT_dom"/>
</dbReference>
<evidence type="ECO:0000256" key="13">
    <source>
        <dbReference type="ARBA" id="ARBA00060881"/>
    </source>
</evidence>
<evidence type="ECO:0000256" key="4">
    <source>
        <dbReference type="ARBA" id="ARBA00022598"/>
    </source>
</evidence>
<protein>
    <recommendedName>
        <fullName evidence="3 14">DNA ligase</fullName>
        <ecNumber evidence="2 14">6.5.1.2</ecNumber>
    </recommendedName>
    <alternativeName>
        <fullName evidence="14">Polydeoxyribonucleotide synthase [NAD(+)]</fullName>
    </alternativeName>
</protein>
<dbReference type="PROSITE" id="PS50172">
    <property type="entry name" value="BRCT"/>
    <property type="match status" value="1"/>
</dbReference>
<proteinExistence type="inferred from homology"/>
<dbReference type="InterPro" id="IPR036420">
    <property type="entry name" value="BRCT_dom_sf"/>
</dbReference>
<feature type="binding site" evidence="14">
    <location>
        <position position="168"/>
    </location>
    <ligand>
        <name>NAD(+)</name>
        <dbReference type="ChEBI" id="CHEBI:57540"/>
    </ligand>
</feature>
<dbReference type="Gene3D" id="2.40.50.140">
    <property type="entry name" value="Nucleic acid-binding proteins"/>
    <property type="match status" value="1"/>
</dbReference>
<dbReference type="FunFam" id="2.40.50.140:FF:000012">
    <property type="entry name" value="DNA ligase"/>
    <property type="match status" value="1"/>
</dbReference>
<dbReference type="SUPFAM" id="SSF50249">
    <property type="entry name" value="Nucleic acid-binding proteins"/>
    <property type="match status" value="1"/>
</dbReference>
<dbReference type="GO" id="GO:0005829">
    <property type="term" value="C:cytosol"/>
    <property type="evidence" value="ECO:0007669"/>
    <property type="project" value="TreeGrafter"/>
</dbReference>
<dbReference type="RefSeq" id="WP_258540517.1">
    <property type="nucleotide sequence ID" value="NZ_OU015584.1"/>
</dbReference>
<dbReference type="Gene3D" id="1.10.287.610">
    <property type="entry name" value="Helix hairpin bin"/>
    <property type="match status" value="1"/>
</dbReference>
<feature type="active site" description="N6-AMP-lysine intermediate" evidence="14">
    <location>
        <position position="111"/>
    </location>
</feature>
<feature type="binding site" evidence="14">
    <location>
        <position position="429"/>
    </location>
    <ligand>
        <name>Zn(2+)</name>
        <dbReference type="ChEBI" id="CHEBI:29105"/>
    </ligand>
</feature>
<feature type="binding site" evidence="14">
    <location>
        <begin position="30"/>
        <end position="34"/>
    </location>
    <ligand>
        <name>NAD(+)</name>
        <dbReference type="ChEBI" id="CHEBI:57540"/>
    </ligand>
</feature>
<dbReference type="GO" id="GO:0006260">
    <property type="term" value="P:DNA replication"/>
    <property type="evidence" value="ECO:0007669"/>
    <property type="project" value="UniProtKB-KW"/>
</dbReference>
<dbReference type="SMART" id="SM00532">
    <property type="entry name" value="LIGANc"/>
    <property type="match status" value="1"/>
</dbReference>